<dbReference type="PANTHER" id="PTHR33508:SF1">
    <property type="entry name" value="UPF0056 MEMBRANE PROTEIN YHCE"/>
    <property type="match status" value="1"/>
</dbReference>
<dbReference type="KEGG" id="chq:AQ619_08125"/>
<feature type="transmembrane region" description="Helical" evidence="7">
    <location>
        <begin position="82"/>
        <end position="101"/>
    </location>
</feature>
<evidence type="ECO:0000313" key="9">
    <source>
        <dbReference type="Proteomes" id="UP000056905"/>
    </source>
</evidence>
<accession>A0A0P0NYX8</accession>
<organism evidence="8 9">
    <name type="scientific">Caulobacter henricii</name>
    <dbReference type="NCBI Taxonomy" id="69395"/>
    <lineage>
        <taxon>Bacteria</taxon>
        <taxon>Pseudomonadati</taxon>
        <taxon>Pseudomonadota</taxon>
        <taxon>Alphaproteobacteria</taxon>
        <taxon>Caulobacterales</taxon>
        <taxon>Caulobacteraceae</taxon>
        <taxon>Caulobacter</taxon>
    </lineage>
</organism>
<feature type="transmembrane region" description="Helical" evidence="7">
    <location>
        <begin position="12"/>
        <end position="35"/>
    </location>
</feature>
<feature type="transmembrane region" description="Helical" evidence="7">
    <location>
        <begin position="156"/>
        <end position="176"/>
    </location>
</feature>
<dbReference type="PANTHER" id="PTHR33508">
    <property type="entry name" value="UPF0056 MEMBRANE PROTEIN YHCE"/>
    <property type="match status" value="1"/>
</dbReference>
<name>A0A0P0NYX8_9CAUL</name>
<comment type="similarity">
    <text evidence="2 7">Belongs to the UPF0056 (MarC) family.</text>
</comment>
<feature type="transmembrane region" description="Helical" evidence="7">
    <location>
        <begin position="197"/>
        <end position="224"/>
    </location>
</feature>
<dbReference type="NCBIfam" id="TIGR00427">
    <property type="entry name" value="NAAT family transporter"/>
    <property type="match status" value="1"/>
</dbReference>
<dbReference type="RefSeq" id="WP_062146210.1">
    <property type="nucleotide sequence ID" value="NZ_CP013002.1"/>
</dbReference>
<evidence type="ECO:0000256" key="3">
    <source>
        <dbReference type="ARBA" id="ARBA00022475"/>
    </source>
</evidence>
<dbReference type="InterPro" id="IPR002771">
    <property type="entry name" value="Multi_antbiot-R_MarC"/>
</dbReference>
<keyword evidence="3" id="KW-1003">Cell membrane</keyword>
<keyword evidence="5 7" id="KW-1133">Transmembrane helix</keyword>
<evidence type="ECO:0000256" key="7">
    <source>
        <dbReference type="RuleBase" id="RU362048"/>
    </source>
</evidence>
<evidence type="ECO:0000256" key="5">
    <source>
        <dbReference type="ARBA" id="ARBA00022989"/>
    </source>
</evidence>
<comment type="subcellular location">
    <subcellularLocation>
        <location evidence="1 7">Cell membrane</location>
        <topology evidence="1 7">Multi-pass membrane protein</topology>
    </subcellularLocation>
</comment>
<sequence length="229" mass="24180">MDFSPLPVSSLIGAFLLAFPALFSIVNPVGASLIFDQAMGGRSRAERQKLARSIGFYSFLVLFGSLLLGGYILNFFGVSLGALRVAGGLVVAIRAWGLLMDPQEQEDRKTSDTDPVRLQEDIAFFPMTMPFTTGPGSISVAIALSSQRPTEGSAVGFFVGASLAAAGVAALVWLLYSASDRVTRLLGQSGARVLSRLVAFLLLCIGVQITASGFENLVSVFLAAHPNAF</sequence>
<feature type="transmembrane region" description="Helical" evidence="7">
    <location>
        <begin position="56"/>
        <end position="76"/>
    </location>
</feature>
<evidence type="ECO:0000256" key="2">
    <source>
        <dbReference type="ARBA" id="ARBA00009784"/>
    </source>
</evidence>
<proteinExistence type="inferred from homology"/>
<keyword evidence="6 7" id="KW-0472">Membrane</keyword>
<feature type="transmembrane region" description="Helical" evidence="7">
    <location>
        <begin position="122"/>
        <end position="144"/>
    </location>
</feature>
<protein>
    <recommendedName>
        <fullName evidence="7">UPF0056 membrane protein</fullName>
    </recommendedName>
</protein>
<keyword evidence="9" id="KW-1185">Reference proteome</keyword>
<dbReference type="OrthoDB" id="21094at2"/>
<evidence type="ECO:0000313" key="8">
    <source>
        <dbReference type="EMBL" id="ALL13323.1"/>
    </source>
</evidence>
<dbReference type="Proteomes" id="UP000056905">
    <property type="component" value="Chromosome"/>
</dbReference>
<reference evidence="8 9" key="1">
    <citation type="submission" date="2015-10" db="EMBL/GenBank/DDBJ databases">
        <title>Conservation of the essential genome among Caulobacter and Brevundimonas species.</title>
        <authorList>
            <person name="Scott D."/>
            <person name="Ely B."/>
        </authorList>
    </citation>
    <scope>NUCLEOTIDE SEQUENCE [LARGE SCALE GENOMIC DNA]</scope>
    <source>
        <strain evidence="8 9">CB4</strain>
    </source>
</reference>
<gene>
    <name evidence="8" type="ORF">AQ619_08125</name>
</gene>
<dbReference type="AlphaFoldDB" id="A0A0P0NYX8"/>
<evidence type="ECO:0000256" key="4">
    <source>
        <dbReference type="ARBA" id="ARBA00022692"/>
    </source>
</evidence>
<dbReference type="EMBL" id="CP013002">
    <property type="protein sequence ID" value="ALL13323.1"/>
    <property type="molecule type" value="Genomic_DNA"/>
</dbReference>
<dbReference type="GO" id="GO:0005886">
    <property type="term" value="C:plasma membrane"/>
    <property type="evidence" value="ECO:0007669"/>
    <property type="project" value="UniProtKB-SubCell"/>
</dbReference>
<keyword evidence="4 7" id="KW-0812">Transmembrane</keyword>
<dbReference type="STRING" id="69395.AQ619_08125"/>
<dbReference type="Pfam" id="PF01914">
    <property type="entry name" value="MarC"/>
    <property type="match status" value="1"/>
</dbReference>
<evidence type="ECO:0000256" key="6">
    <source>
        <dbReference type="ARBA" id="ARBA00023136"/>
    </source>
</evidence>
<evidence type="ECO:0000256" key="1">
    <source>
        <dbReference type="ARBA" id="ARBA00004651"/>
    </source>
</evidence>